<proteinExistence type="predicted"/>
<organism evidence="1">
    <name type="scientific">Siphoviridae sp. ctPJC19</name>
    <dbReference type="NCBI Taxonomy" id="2826321"/>
    <lineage>
        <taxon>Viruses</taxon>
        <taxon>Duplodnaviria</taxon>
        <taxon>Heunggongvirae</taxon>
        <taxon>Uroviricota</taxon>
        <taxon>Caudoviricetes</taxon>
    </lineage>
</organism>
<protein>
    <submittedName>
        <fullName evidence="1">Uncharacterized protein</fullName>
    </submittedName>
</protein>
<accession>A0A8S5M568</accession>
<name>A0A8S5M568_9CAUD</name>
<dbReference type="EMBL" id="BK014824">
    <property type="protein sequence ID" value="DAD77370.1"/>
    <property type="molecule type" value="Genomic_DNA"/>
</dbReference>
<reference evidence="1" key="1">
    <citation type="journal article" date="2021" name="Proc. Natl. Acad. Sci. U.S.A.">
        <title>A Catalog of Tens of Thousands of Viruses from Human Metagenomes Reveals Hidden Associations with Chronic Diseases.</title>
        <authorList>
            <person name="Tisza M.J."/>
            <person name="Buck C.B."/>
        </authorList>
    </citation>
    <scope>NUCLEOTIDE SEQUENCE</scope>
    <source>
        <strain evidence="1">CtPJC19</strain>
    </source>
</reference>
<sequence>MNKKFITTQDIPTATLLSNKGYQQVHNNNGIYVFLNTDKMQFSNDIDMKKIQYSNMLTF</sequence>
<evidence type="ECO:0000313" key="1">
    <source>
        <dbReference type="EMBL" id="DAD77370.1"/>
    </source>
</evidence>